<dbReference type="Gene3D" id="3.40.50.1000">
    <property type="entry name" value="HAD superfamily/HAD-like"/>
    <property type="match status" value="2"/>
</dbReference>
<dbReference type="GO" id="GO:0046474">
    <property type="term" value="P:glycerophospholipid biosynthetic process"/>
    <property type="evidence" value="ECO:0007669"/>
    <property type="project" value="TreeGrafter"/>
</dbReference>
<dbReference type="OrthoDB" id="10251048at2759"/>
<dbReference type="PANTHER" id="PTHR14269">
    <property type="entry name" value="CDP-DIACYLGLYCEROL--GLYCEROL-3-PHOSPHATE 3-PHOSPHATIDYLTRANSFERASE-RELATED"/>
    <property type="match status" value="1"/>
</dbReference>
<dbReference type="STRING" id="225359.A0A2S4PW48"/>
<dbReference type="Proteomes" id="UP000237438">
    <property type="component" value="Unassembled WGS sequence"/>
</dbReference>
<dbReference type="EMBL" id="PEDP01000367">
    <property type="protein sequence ID" value="POS86263.1"/>
    <property type="molecule type" value="Genomic_DNA"/>
</dbReference>
<evidence type="ECO:0000313" key="2">
    <source>
        <dbReference type="Proteomes" id="UP000237438"/>
    </source>
</evidence>
<keyword evidence="2" id="KW-1185">Reference proteome</keyword>
<evidence type="ECO:0008006" key="3">
    <source>
        <dbReference type="Google" id="ProtNLM"/>
    </source>
</evidence>
<dbReference type="InterPro" id="IPR036412">
    <property type="entry name" value="HAD-like_sf"/>
</dbReference>
<dbReference type="FunFam" id="3.40.50.1000:FF:000069">
    <property type="entry name" value="HAD-superfamily subfamily IIA hydrolase"/>
    <property type="match status" value="1"/>
</dbReference>
<proteinExistence type="predicted"/>
<reference evidence="1 2" key="1">
    <citation type="submission" date="2017-10" db="EMBL/GenBank/DDBJ databases">
        <title>Development of genomic resources for the powdery mildew, Erysiphe pulchra.</title>
        <authorList>
            <person name="Wadl P.A."/>
            <person name="Mack B.M."/>
            <person name="Moore G."/>
            <person name="Beltz S.B."/>
        </authorList>
    </citation>
    <scope>NUCLEOTIDE SEQUENCE [LARGE SCALE GENOMIC DNA]</scope>
    <source>
        <strain evidence="1">Cflorida</strain>
    </source>
</reference>
<dbReference type="InterPro" id="IPR006357">
    <property type="entry name" value="HAD-SF_hydro_IIA"/>
</dbReference>
<dbReference type="NCBIfam" id="TIGR01456">
    <property type="entry name" value="CECR5"/>
    <property type="match status" value="1"/>
</dbReference>
<comment type="caution">
    <text evidence="1">The sequence shown here is derived from an EMBL/GenBank/DDBJ whole genome shotgun (WGS) entry which is preliminary data.</text>
</comment>
<dbReference type="InterPro" id="IPR023214">
    <property type="entry name" value="HAD_sf"/>
</dbReference>
<dbReference type="SUPFAM" id="SSF56784">
    <property type="entry name" value="HAD-like"/>
    <property type="match status" value="1"/>
</dbReference>
<gene>
    <name evidence="1" type="ORF">EPUL_001225</name>
</gene>
<dbReference type="AlphaFoldDB" id="A0A2S4PW48"/>
<name>A0A2S4PW48_9PEZI</name>
<accession>A0A2S4PW48</accession>
<protein>
    <recommendedName>
        <fullName evidence="3">HAD-superfamily hydrolase</fullName>
    </recommendedName>
</protein>
<dbReference type="GO" id="GO:0005739">
    <property type="term" value="C:mitochondrion"/>
    <property type="evidence" value="ECO:0007669"/>
    <property type="project" value="TreeGrafter"/>
</dbReference>
<dbReference type="Pfam" id="PF13344">
    <property type="entry name" value="Hydrolase_6"/>
    <property type="match status" value="1"/>
</dbReference>
<organism evidence="1 2">
    <name type="scientific">Erysiphe pulchra</name>
    <dbReference type="NCBI Taxonomy" id="225359"/>
    <lineage>
        <taxon>Eukaryota</taxon>
        <taxon>Fungi</taxon>
        <taxon>Dikarya</taxon>
        <taxon>Ascomycota</taxon>
        <taxon>Pezizomycotina</taxon>
        <taxon>Leotiomycetes</taxon>
        <taxon>Erysiphales</taxon>
        <taxon>Erysiphaceae</taxon>
        <taxon>Erysiphe</taxon>
    </lineage>
</organism>
<dbReference type="PANTHER" id="PTHR14269:SF57">
    <property type="entry name" value="SUPERFAMILY HYDROLASE, PUTATIVE (AFU_ORTHOLOGUE AFUA_2G02580)-RELATED"/>
    <property type="match status" value="1"/>
</dbReference>
<dbReference type="InterPro" id="IPR050324">
    <property type="entry name" value="CDP-alcohol_PTase-I"/>
</dbReference>
<dbReference type="Pfam" id="PF13242">
    <property type="entry name" value="Hydrolase_like"/>
    <property type="match status" value="1"/>
</dbReference>
<dbReference type="NCBIfam" id="TIGR01460">
    <property type="entry name" value="HAD-SF-IIA"/>
    <property type="match status" value="1"/>
</dbReference>
<dbReference type="InterPro" id="IPR006353">
    <property type="entry name" value="HAD-SF_hydro_IIA_CECR5"/>
</dbReference>
<evidence type="ECO:0000313" key="1">
    <source>
        <dbReference type="EMBL" id="POS86263.1"/>
    </source>
</evidence>
<sequence length="419" mass="47037">MKVWTQRLFKNYYSTPCIFSSTFRLYCHRHLSSSVRSKSALEGSQYTDYTHIQKYCSELAFGFDIDGVLLRGNTPLPGASKTLKYLQQSKIPFVLLTNGGGKTEEERAAELSEILDVPILENNLIQSHTPFKEFVCGTTTQAALENKTVLVIGGRGDKCRQVALKYGFKNVLTTADILMGYKKIWPFNQIFLSYYESNHCPLPLPINLDDLSKSLKIDAILVFNDPRDWALDIQIILDLLLSHKGYLGTYSSKNGDIRLPNCGWQQDEQPTLYFSNPDLFWAATYHLPRLGQGGFQAALHGVWNATTKNAQLNRRILGKPCNLAYSFAEQVLLLNRPRTLGSHAPSLKKVWFVGDNQFTDIKGANEFQSQHGIQWQSILVTTGVYKAGSALEYKPKLIVSDVQEAVKSVVDAQLANAKP</sequence>